<comment type="similarity">
    <text evidence="1">Belongs to the RelE toxin family.</text>
</comment>
<dbReference type="Pfam" id="PF05016">
    <property type="entry name" value="ParE_toxin"/>
    <property type="match status" value="1"/>
</dbReference>
<name>A0ABZ0IXT9_9BURK</name>
<sequence length="97" mass="11051">MLPIFWLETADADLAAITDYIGARNINAAESMWHRLRSCVLPLSEHPYLFPSSDRAPGLREIVAHPNYIVMYRVAAGRIEIVNVVHARQQFPRSPHE</sequence>
<accession>A0ABZ0IXT9</accession>
<gene>
    <name evidence="3" type="ORF">P4826_10180</name>
</gene>
<evidence type="ECO:0000313" key="4">
    <source>
        <dbReference type="Proteomes" id="UP001303211"/>
    </source>
</evidence>
<keyword evidence="2" id="KW-1277">Toxin-antitoxin system</keyword>
<evidence type="ECO:0000313" key="3">
    <source>
        <dbReference type="EMBL" id="WOO30805.1"/>
    </source>
</evidence>
<dbReference type="Proteomes" id="UP001303211">
    <property type="component" value="Chromosome"/>
</dbReference>
<dbReference type="InterPro" id="IPR051803">
    <property type="entry name" value="TA_system_RelE-like_toxin"/>
</dbReference>
<dbReference type="EMBL" id="CP136921">
    <property type="protein sequence ID" value="WOO30805.1"/>
    <property type="molecule type" value="Genomic_DNA"/>
</dbReference>
<dbReference type="Gene3D" id="3.30.2310.20">
    <property type="entry name" value="RelE-like"/>
    <property type="match status" value="1"/>
</dbReference>
<dbReference type="RefSeq" id="WP_317700301.1">
    <property type="nucleotide sequence ID" value="NZ_CP136921.1"/>
</dbReference>
<organism evidence="3 4">
    <name type="scientific">Diaphorobacter limosus</name>
    <dbReference type="NCBI Taxonomy" id="3036128"/>
    <lineage>
        <taxon>Bacteria</taxon>
        <taxon>Pseudomonadati</taxon>
        <taxon>Pseudomonadota</taxon>
        <taxon>Betaproteobacteria</taxon>
        <taxon>Burkholderiales</taxon>
        <taxon>Comamonadaceae</taxon>
        <taxon>Diaphorobacter</taxon>
    </lineage>
</organism>
<evidence type="ECO:0000256" key="2">
    <source>
        <dbReference type="ARBA" id="ARBA00022649"/>
    </source>
</evidence>
<reference evidence="3 4" key="1">
    <citation type="submission" date="2023-03" db="EMBL/GenBank/DDBJ databases">
        <title>Diaphorobacter basophil sp. nov., isolated from a sewage-treatment plant.</title>
        <authorList>
            <person name="Yang K."/>
        </authorList>
    </citation>
    <scope>NUCLEOTIDE SEQUENCE [LARGE SCALE GENOMIC DNA]</scope>
    <source>
        <strain evidence="3 4">Y-1</strain>
    </source>
</reference>
<dbReference type="PANTHER" id="PTHR33755">
    <property type="entry name" value="TOXIN PARE1-RELATED"/>
    <property type="match status" value="1"/>
</dbReference>
<evidence type="ECO:0000256" key="1">
    <source>
        <dbReference type="ARBA" id="ARBA00006226"/>
    </source>
</evidence>
<dbReference type="PANTHER" id="PTHR33755:SF6">
    <property type="entry name" value="PLASMID STABILIZATION SYSTEM PROTEIN"/>
    <property type="match status" value="1"/>
</dbReference>
<protein>
    <submittedName>
        <fullName evidence="3">Type II toxin-antitoxin system RelE/ParE family toxin</fullName>
    </submittedName>
</protein>
<proteinExistence type="inferred from homology"/>
<keyword evidence="4" id="KW-1185">Reference proteome</keyword>
<dbReference type="InterPro" id="IPR035093">
    <property type="entry name" value="RelE/ParE_toxin_dom_sf"/>
</dbReference>
<dbReference type="InterPro" id="IPR007712">
    <property type="entry name" value="RelE/ParE_toxin"/>
</dbReference>